<reference evidence="1 2" key="1">
    <citation type="journal article" date="2021" name="Elife">
        <title>Chloroplast acquisition without the gene transfer in kleptoplastic sea slugs, Plakobranchus ocellatus.</title>
        <authorList>
            <person name="Maeda T."/>
            <person name="Takahashi S."/>
            <person name="Yoshida T."/>
            <person name="Shimamura S."/>
            <person name="Takaki Y."/>
            <person name="Nagai Y."/>
            <person name="Toyoda A."/>
            <person name="Suzuki Y."/>
            <person name="Arimoto A."/>
            <person name="Ishii H."/>
            <person name="Satoh N."/>
            <person name="Nishiyama T."/>
            <person name="Hasebe M."/>
            <person name="Maruyama T."/>
            <person name="Minagawa J."/>
            <person name="Obokata J."/>
            <person name="Shigenobu S."/>
        </authorList>
    </citation>
    <scope>NUCLEOTIDE SEQUENCE [LARGE SCALE GENOMIC DNA]</scope>
</reference>
<protein>
    <submittedName>
        <fullName evidence="1">Uncharacterized protein</fullName>
    </submittedName>
</protein>
<comment type="caution">
    <text evidence="1">The sequence shown here is derived from an EMBL/GenBank/DDBJ whole genome shotgun (WGS) entry which is preliminary data.</text>
</comment>
<sequence>MGGPDGTALLVCGANTTATINTSLTKPSTSPPRRSACRPSCAISTCRYTETARLTVGHSGCNNLRDAETNLCVPLYTLLSLEHPL</sequence>
<dbReference type="Proteomes" id="UP000762676">
    <property type="component" value="Unassembled WGS sequence"/>
</dbReference>
<gene>
    <name evidence="1" type="ORF">ElyMa_000862000</name>
</gene>
<name>A0AAV4H3X6_9GAST</name>
<dbReference type="AlphaFoldDB" id="A0AAV4H3X6"/>
<dbReference type="EMBL" id="BMAT01001771">
    <property type="protein sequence ID" value="GFR92185.1"/>
    <property type="molecule type" value="Genomic_DNA"/>
</dbReference>
<evidence type="ECO:0000313" key="2">
    <source>
        <dbReference type="Proteomes" id="UP000762676"/>
    </source>
</evidence>
<organism evidence="1 2">
    <name type="scientific">Elysia marginata</name>
    <dbReference type="NCBI Taxonomy" id="1093978"/>
    <lineage>
        <taxon>Eukaryota</taxon>
        <taxon>Metazoa</taxon>
        <taxon>Spiralia</taxon>
        <taxon>Lophotrochozoa</taxon>
        <taxon>Mollusca</taxon>
        <taxon>Gastropoda</taxon>
        <taxon>Heterobranchia</taxon>
        <taxon>Euthyneura</taxon>
        <taxon>Panpulmonata</taxon>
        <taxon>Sacoglossa</taxon>
        <taxon>Placobranchoidea</taxon>
        <taxon>Plakobranchidae</taxon>
        <taxon>Elysia</taxon>
    </lineage>
</organism>
<proteinExistence type="predicted"/>
<accession>A0AAV4H3X6</accession>
<keyword evidence="2" id="KW-1185">Reference proteome</keyword>
<evidence type="ECO:0000313" key="1">
    <source>
        <dbReference type="EMBL" id="GFR92185.1"/>
    </source>
</evidence>